<dbReference type="InterPro" id="IPR010982">
    <property type="entry name" value="Lambda_DNA-bd_dom_sf"/>
</dbReference>
<evidence type="ECO:0000313" key="3">
    <source>
        <dbReference type="Proteomes" id="UP001164693"/>
    </source>
</evidence>
<keyword evidence="3" id="KW-1185">Reference proteome</keyword>
<proteinExistence type="predicted"/>
<sequence length="254" mass="27453">MPRNERLASAMQAAGLSPAALAGRVAVDDPKTVQRWVAGRQQPHRTTAQAVATEVGVPVGILWPGLGLRSDIPEELAHMHVSRRELQPGQIETLLRGAERHVDVLAYAATWLWDTVPGITGRLIDAAERGCQVRICLGDPDSAAVAARGAEEGIGEAMTGRCRLAIGYASPVVRAVPGTLRLHATTLYSSIFRFDEQLLVNWHIYGTPAADAPVFQFRIPEDGRASIATRLAAAFDSIWDSSVIYRPDEHAGPR</sequence>
<dbReference type="EMBL" id="CP097463">
    <property type="protein sequence ID" value="WAX55119.1"/>
    <property type="molecule type" value="Genomic_DNA"/>
</dbReference>
<dbReference type="Gene3D" id="1.10.260.40">
    <property type="entry name" value="lambda repressor-like DNA-binding domains"/>
    <property type="match status" value="1"/>
</dbReference>
<feature type="domain" description="HTH cro/C1-type" evidence="1">
    <location>
        <begin position="7"/>
        <end position="62"/>
    </location>
</feature>
<reference evidence="2" key="1">
    <citation type="submission" date="2022-05" db="EMBL/GenBank/DDBJ databases">
        <title>Jatrophihabitans sp. SB3-54 whole genome sequence.</title>
        <authorList>
            <person name="Suh M.K."/>
            <person name="Eom M.K."/>
            <person name="Kim J.S."/>
            <person name="Kim H.S."/>
            <person name="Do H.E."/>
            <person name="Shin Y.K."/>
            <person name="Lee J.-S."/>
        </authorList>
    </citation>
    <scope>NUCLEOTIDE SEQUENCE</scope>
    <source>
        <strain evidence="2">SB3-54</strain>
    </source>
</reference>
<dbReference type="CDD" id="cd00093">
    <property type="entry name" value="HTH_XRE"/>
    <property type="match status" value="1"/>
</dbReference>
<dbReference type="SUPFAM" id="SSF56024">
    <property type="entry name" value="Phospholipase D/nuclease"/>
    <property type="match status" value="1"/>
</dbReference>
<dbReference type="Proteomes" id="UP001164693">
    <property type="component" value="Chromosome"/>
</dbReference>
<dbReference type="PROSITE" id="PS50943">
    <property type="entry name" value="HTH_CROC1"/>
    <property type="match status" value="1"/>
</dbReference>
<dbReference type="SMART" id="SM00530">
    <property type="entry name" value="HTH_XRE"/>
    <property type="match status" value="1"/>
</dbReference>
<name>A0ABY7JRD5_9ACTN</name>
<dbReference type="InterPro" id="IPR001387">
    <property type="entry name" value="Cro/C1-type_HTH"/>
</dbReference>
<evidence type="ECO:0000259" key="1">
    <source>
        <dbReference type="PROSITE" id="PS50943"/>
    </source>
</evidence>
<dbReference type="RefSeq" id="WP_269441621.1">
    <property type="nucleotide sequence ID" value="NZ_CP097463.1"/>
</dbReference>
<dbReference type="SUPFAM" id="SSF47413">
    <property type="entry name" value="lambda repressor-like DNA-binding domains"/>
    <property type="match status" value="1"/>
</dbReference>
<gene>
    <name evidence="2" type="ORF">M6B22_11160</name>
</gene>
<protein>
    <recommendedName>
        <fullName evidence="1">HTH cro/C1-type domain-containing protein</fullName>
    </recommendedName>
</protein>
<accession>A0ABY7JRD5</accession>
<organism evidence="2 3">
    <name type="scientific">Jatrophihabitans cynanchi</name>
    <dbReference type="NCBI Taxonomy" id="2944128"/>
    <lineage>
        <taxon>Bacteria</taxon>
        <taxon>Bacillati</taxon>
        <taxon>Actinomycetota</taxon>
        <taxon>Actinomycetes</taxon>
        <taxon>Jatrophihabitantales</taxon>
        <taxon>Jatrophihabitantaceae</taxon>
        <taxon>Jatrophihabitans</taxon>
    </lineage>
</organism>
<evidence type="ECO:0000313" key="2">
    <source>
        <dbReference type="EMBL" id="WAX55119.1"/>
    </source>
</evidence>